<dbReference type="OrthoDB" id="5599613at2759"/>
<evidence type="ECO:0000313" key="3">
    <source>
        <dbReference type="Proteomes" id="UP000789831"/>
    </source>
</evidence>
<comment type="caution">
    <text evidence="2">The sequence shown here is derived from an EMBL/GenBank/DDBJ whole genome shotgun (WGS) entry which is preliminary data.</text>
</comment>
<dbReference type="Proteomes" id="UP000789831">
    <property type="component" value="Unassembled WGS sequence"/>
</dbReference>
<evidence type="ECO:0000313" key="2">
    <source>
        <dbReference type="EMBL" id="CAG8517622.1"/>
    </source>
</evidence>
<sequence length="632" mass="73203">MPTHNKKSKPKDCDSETSDSVPKTPSTESISSSCLNTPEKTSQQLPIAGLSLDDEEDLKEVPAILEDDDDDKFLMNTNFEDLFFVPTNDNSAVNKRESPSSEEPHPRRRSRRESKRVSLGKYVPVEEVVSFQDDPLRDYVNGGITKNSYQFSLTSLLSEKKARDKKGYDIQYLEKSVKDGTLVPLLDELKDPYAEYDREETSAKVLPEEQSEQLLKIFERDEQKNFEQQLNFFEEITESLPVPTLKGSCDRIGSFLKDLSLDELREIFCTDWIALQYELGWSIPSEIITWLLDIVSFVDESTLAEAAFDNLKKFSEINARSGNFNNNNNVQEGSNVEKEFGVPFSEILRVLKSYGCSEFLGIKAKLEEKSLRVLISKEPESSPEFSHCFNIRLILKLLNHLAENKCLRFQDNDEIRLAINVITRMYLDRRLWPIYSEIEQMIASLLELFDEENWPVQAKLICEDIASSCGNHTQFKVKILNHFPVVNRGPVLRRMLAFRFLFNNEDDTKSWNLTELDLTHPILLQPLLDLFHDTRNMFKIRPDTNYYELSDFITFLGFALDDDQQLRSEKDVIEEIIKKLNHLHGKIVDMRAAFLDRTKAKDNTQRLLLRLYYIINYRRTGKRQASILAYSI</sequence>
<gene>
    <name evidence="2" type="ORF">AGERDE_LOCUS5067</name>
</gene>
<feature type="compositionally biased region" description="Basic and acidic residues" evidence="1">
    <location>
        <begin position="94"/>
        <end position="105"/>
    </location>
</feature>
<feature type="region of interest" description="Disordered" evidence="1">
    <location>
        <begin position="1"/>
        <end position="55"/>
    </location>
</feature>
<proteinExistence type="predicted"/>
<reference evidence="2" key="1">
    <citation type="submission" date="2021-06" db="EMBL/GenBank/DDBJ databases">
        <authorList>
            <person name="Kallberg Y."/>
            <person name="Tangrot J."/>
            <person name="Rosling A."/>
        </authorList>
    </citation>
    <scope>NUCLEOTIDE SEQUENCE</scope>
    <source>
        <strain evidence="2">MT106</strain>
    </source>
</reference>
<evidence type="ECO:0000256" key="1">
    <source>
        <dbReference type="SAM" id="MobiDB-lite"/>
    </source>
</evidence>
<keyword evidence="3" id="KW-1185">Reference proteome</keyword>
<organism evidence="2 3">
    <name type="scientific">Ambispora gerdemannii</name>
    <dbReference type="NCBI Taxonomy" id="144530"/>
    <lineage>
        <taxon>Eukaryota</taxon>
        <taxon>Fungi</taxon>
        <taxon>Fungi incertae sedis</taxon>
        <taxon>Mucoromycota</taxon>
        <taxon>Glomeromycotina</taxon>
        <taxon>Glomeromycetes</taxon>
        <taxon>Archaeosporales</taxon>
        <taxon>Ambisporaceae</taxon>
        <taxon>Ambispora</taxon>
    </lineage>
</organism>
<dbReference type="PANTHER" id="PTHR37212">
    <property type="entry name" value="ACTIN PROTEIN 2/3 COMPLEX SUBUNIT-LIKE PROTEIN"/>
    <property type="match status" value="1"/>
</dbReference>
<dbReference type="AlphaFoldDB" id="A0A9N9A5R9"/>
<dbReference type="PANTHER" id="PTHR37212:SF2">
    <property type="entry name" value="ACTIN PROTEIN 2_3 COMPLEX SUBUNIT-LIKE PROTEIN"/>
    <property type="match status" value="1"/>
</dbReference>
<feature type="region of interest" description="Disordered" evidence="1">
    <location>
        <begin position="89"/>
        <end position="116"/>
    </location>
</feature>
<name>A0A9N9A5R9_9GLOM</name>
<dbReference type="EMBL" id="CAJVPL010000645">
    <property type="protein sequence ID" value="CAG8517622.1"/>
    <property type="molecule type" value="Genomic_DNA"/>
</dbReference>
<protein>
    <submittedName>
        <fullName evidence="2">8238_t:CDS:1</fullName>
    </submittedName>
</protein>
<feature type="compositionally biased region" description="Polar residues" evidence="1">
    <location>
        <begin position="18"/>
        <end position="45"/>
    </location>
</feature>
<accession>A0A9N9A5R9</accession>